<accession>A0ABN7TUP3</accession>
<evidence type="ECO:0000313" key="2">
    <source>
        <dbReference type="Proteomes" id="UP000730618"/>
    </source>
</evidence>
<dbReference type="RefSeq" id="WP_218102623.1">
    <property type="nucleotide sequence ID" value="NZ_CAJVCE010000030.1"/>
</dbReference>
<organism evidence="1 2">
    <name type="scientific">Paenibacillus allorhizosphaerae</name>
    <dbReference type="NCBI Taxonomy" id="2849866"/>
    <lineage>
        <taxon>Bacteria</taxon>
        <taxon>Bacillati</taxon>
        <taxon>Bacillota</taxon>
        <taxon>Bacilli</taxon>
        <taxon>Bacillales</taxon>
        <taxon>Paenibacillaceae</taxon>
        <taxon>Paenibacillus</taxon>
    </lineage>
</organism>
<gene>
    <name evidence="1" type="ORF">PAECIP111802_06409</name>
</gene>
<dbReference type="EMBL" id="CAJVCE010000030">
    <property type="protein sequence ID" value="CAG7656459.1"/>
    <property type="molecule type" value="Genomic_DNA"/>
</dbReference>
<sequence>MIVSDLTHWDQEKHMFHPSIQAGIEYIRQTDFEAVKDGTYAIRGDSMFAIVQTIETQAKSFRTPESHEMFVDIQCLLHGEERIGTVRANGKQRVSQRLLGEKDLLLYEVGIDDSELLLTPGMFAVFLPADVHRPCCSVTNDQTIRKVVIKIHKNLWLQDGSGR</sequence>
<dbReference type="PANTHER" id="PTHR34986">
    <property type="entry name" value="EVOLVED BETA-GALACTOSIDASE SUBUNIT BETA"/>
    <property type="match status" value="1"/>
</dbReference>
<keyword evidence="2" id="KW-1185">Reference proteome</keyword>
<name>A0ABN7TUP3_9BACL</name>
<proteinExistence type="predicted"/>
<dbReference type="Pfam" id="PF04074">
    <property type="entry name" value="DUF386"/>
    <property type="match status" value="1"/>
</dbReference>
<comment type="caution">
    <text evidence="1">The sequence shown here is derived from an EMBL/GenBank/DDBJ whole genome shotgun (WGS) entry which is preliminary data.</text>
</comment>
<protein>
    <recommendedName>
        <fullName evidence="3">DUF386 domain-containing protein</fullName>
    </recommendedName>
</protein>
<reference evidence="1 2" key="1">
    <citation type="submission" date="2021-06" db="EMBL/GenBank/DDBJ databases">
        <authorList>
            <person name="Criscuolo A."/>
        </authorList>
    </citation>
    <scope>NUCLEOTIDE SEQUENCE [LARGE SCALE GENOMIC DNA]</scope>
    <source>
        <strain evidence="2">CIP 111802</strain>
    </source>
</reference>
<dbReference type="Proteomes" id="UP000730618">
    <property type="component" value="Unassembled WGS sequence"/>
</dbReference>
<evidence type="ECO:0008006" key="3">
    <source>
        <dbReference type="Google" id="ProtNLM"/>
    </source>
</evidence>
<dbReference type="InterPro" id="IPR004375">
    <property type="entry name" value="NanQ/TabA/YiaL"/>
</dbReference>
<evidence type="ECO:0000313" key="1">
    <source>
        <dbReference type="EMBL" id="CAG7656459.1"/>
    </source>
</evidence>
<dbReference type="NCBIfam" id="TIGR00022">
    <property type="entry name" value="YhcH/YjgK/YiaL family protein"/>
    <property type="match status" value="1"/>
</dbReference>
<dbReference type="PANTHER" id="PTHR34986:SF1">
    <property type="entry name" value="PROTEIN YIAL"/>
    <property type="match status" value="1"/>
</dbReference>